<dbReference type="Gene3D" id="3.30.1540.10">
    <property type="entry name" value="formyl-coa transferase, domain 3"/>
    <property type="match status" value="1"/>
</dbReference>
<name>A0A4U6BUU0_9BRAD</name>
<proteinExistence type="predicted"/>
<dbReference type="InterPro" id="IPR023606">
    <property type="entry name" value="CoA-Trfase_III_dom_1_sf"/>
</dbReference>
<keyword evidence="3" id="KW-1185">Reference proteome</keyword>
<dbReference type="PANTHER" id="PTHR48207">
    <property type="entry name" value="SUCCINATE--HYDROXYMETHYLGLUTARATE COA-TRANSFERASE"/>
    <property type="match status" value="1"/>
</dbReference>
<dbReference type="Proteomes" id="UP000034832">
    <property type="component" value="Unassembled WGS sequence"/>
</dbReference>
<dbReference type="STRING" id="211460.YH63_02295"/>
<dbReference type="InterPro" id="IPR044855">
    <property type="entry name" value="CoA-Trfase_III_dom3_sf"/>
</dbReference>
<evidence type="ECO:0000256" key="1">
    <source>
        <dbReference type="ARBA" id="ARBA00022679"/>
    </source>
</evidence>
<reference evidence="2" key="1">
    <citation type="submission" date="2019-04" db="EMBL/GenBank/DDBJ databases">
        <title>Whole genome sequencing of cave bacteria.</title>
        <authorList>
            <person name="Gan H.M."/>
            <person name="Barton H."/>
            <person name="Savka M.A."/>
        </authorList>
    </citation>
    <scope>NUCLEOTIDE SEQUENCE [LARGE SCALE GENOMIC DNA]</scope>
    <source>
        <strain evidence="2">LC387</strain>
    </source>
</reference>
<dbReference type="SUPFAM" id="SSF89796">
    <property type="entry name" value="CoA-transferase family III (CaiB/BaiF)"/>
    <property type="match status" value="1"/>
</dbReference>
<dbReference type="AlphaFoldDB" id="A0A4U6BUU0"/>
<comment type="caution">
    <text evidence="2">The sequence shown here is derived from an EMBL/GenBank/DDBJ whole genome shotgun (WGS) entry which is preliminary data.</text>
</comment>
<evidence type="ECO:0000313" key="3">
    <source>
        <dbReference type="Proteomes" id="UP000034832"/>
    </source>
</evidence>
<dbReference type="EMBL" id="LBIA02000001">
    <property type="protein sequence ID" value="TKT72938.1"/>
    <property type="molecule type" value="Genomic_DNA"/>
</dbReference>
<gene>
    <name evidence="2" type="ORF">YH63_016740</name>
</gene>
<protein>
    <submittedName>
        <fullName evidence="2">CoA transferase</fullName>
    </submittedName>
</protein>
<dbReference type="RefSeq" id="WP_046826627.1">
    <property type="nucleotide sequence ID" value="NZ_LBIA02000001.1"/>
</dbReference>
<dbReference type="OrthoDB" id="9806585at2"/>
<dbReference type="PANTHER" id="PTHR48207:SF3">
    <property type="entry name" value="SUCCINATE--HYDROXYMETHYLGLUTARATE COA-TRANSFERASE"/>
    <property type="match status" value="1"/>
</dbReference>
<dbReference type="GO" id="GO:0008410">
    <property type="term" value="F:CoA-transferase activity"/>
    <property type="evidence" value="ECO:0007669"/>
    <property type="project" value="TreeGrafter"/>
</dbReference>
<accession>A0A4U6BUU0</accession>
<keyword evidence="1 2" id="KW-0808">Transferase</keyword>
<evidence type="ECO:0000313" key="2">
    <source>
        <dbReference type="EMBL" id="TKT72938.1"/>
    </source>
</evidence>
<dbReference type="InterPro" id="IPR050483">
    <property type="entry name" value="CoA-transferase_III_domain"/>
</dbReference>
<dbReference type="Pfam" id="PF02515">
    <property type="entry name" value="CoA_transf_3"/>
    <property type="match status" value="1"/>
</dbReference>
<organism evidence="2 3">
    <name type="scientific">Afipia massiliensis</name>
    <dbReference type="NCBI Taxonomy" id="211460"/>
    <lineage>
        <taxon>Bacteria</taxon>
        <taxon>Pseudomonadati</taxon>
        <taxon>Pseudomonadota</taxon>
        <taxon>Alphaproteobacteria</taxon>
        <taxon>Hyphomicrobiales</taxon>
        <taxon>Nitrobacteraceae</taxon>
        <taxon>Afipia</taxon>
    </lineage>
</organism>
<dbReference type="InterPro" id="IPR003673">
    <property type="entry name" value="CoA-Trfase_fam_III"/>
</dbReference>
<dbReference type="Gene3D" id="3.40.50.10540">
    <property type="entry name" value="Crotonobetainyl-coa:carnitine coa-transferase, domain 1"/>
    <property type="match status" value="1"/>
</dbReference>
<sequence length="399" mass="43397">MSGPLSGVRVLDLTGVVSGPFATMFLADQGADVLKIEPISGDITRRSRAIIDKAGEFSALFISSNRGKRSLSIDMKSDIGREVLAKLVAQSDVLVQNFRPGAMERLGLGAEELRKKHPRLIYVSISGVGDSGPYVKKRVYDPIIQGLSGFADIQSQPVTNRPQMIRTIVADKTTAVFTAQAVSSALYAREKTGKGDHIQVAMLDTMISYLWPEGMMQYTVVGAEVAAGDPNDRPDLVFKTLDGYMTCGTISDSEWQGFCKASGDPELAKDERFATPTKRNQNATARINKMQEYIGQRTTAEWLERLDAADVPCAPILRRGEIIQNEQVVARGLIEEFEQPTVGRVRQPKPAARFEINEAVIGGPAPRVGEHSRAVLRDLGYADAAIDSMVAAKAVRIAS</sequence>